<dbReference type="PANTHER" id="PTHR48105">
    <property type="entry name" value="THIOREDOXIN REDUCTASE 1-RELATED-RELATED"/>
    <property type="match status" value="1"/>
</dbReference>
<dbReference type="InterPro" id="IPR050097">
    <property type="entry name" value="Ferredoxin-NADP_redctase_2"/>
</dbReference>
<feature type="domain" description="FAD/NAD(P)-binding" evidence="5">
    <location>
        <begin position="357"/>
        <end position="666"/>
    </location>
</feature>
<keyword evidence="7" id="KW-1185">Reference proteome</keyword>
<name>A0A4R5AJK0_9ACTN</name>
<evidence type="ECO:0000313" key="7">
    <source>
        <dbReference type="Proteomes" id="UP000295217"/>
    </source>
</evidence>
<keyword evidence="1" id="KW-0285">Flavoprotein</keyword>
<dbReference type="Proteomes" id="UP000295217">
    <property type="component" value="Unassembled WGS sequence"/>
</dbReference>
<keyword evidence="2" id="KW-0560">Oxidoreductase</keyword>
<reference evidence="6 7" key="1">
    <citation type="submission" date="2019-02" db="EMBL/GenBank/DDBJ databases">
        <title>Draft genome sequences of novel Actinobacteria.</title>
        <authorList>
            <person name="Sahin N."/>
            <person name="Ay H."/>
            <person name="Saygin H."/>
        </authorList>
    </citation>
    <scope>NUCLEOTIDE SEQUENCE [LARGE SCALE GENOMIC DNA]</scope>
    <source>
        <strain evidence="6 7">8K307</strain>
    </source>
</reference>
<accession>A0A4R5AJK0</accession>
<dbReference type="GO" id="GO:0004791">
    <property type="term" value="F:thioredoxin-disulfide reductase (NADPH) activity"/>
    <property type="evidence" value="ECO:0007669"/>
    <property type="project" value="UniProtKB-EC"/>
</dbReference>
<gene>
    <name evidence="6" type="ORF">E1262_05430</name>
</gene>
<dbReference type="Gene3D" id="3.50.50.60">
    <property type="entry name" value="FAD/NAD(P)-binding domain"/>
    <property type="match status" value="2"/>
</dbReference>
<dbReference type="Pfam" id="PF07992">
    <property type="entry name" value="Pyr_redox_2"/>
    <property type="match status" value="1"/>
</dbReference>
<comment type="caution">
    <text evidence="6">The sequence shown here is derived from an EMBL/GenBank/DDBJ whole genome shotgun (WGS) entry which is preliminary data.</text>
</comment>
<comment type="catalytic activity">
    <reaction evidence="3">
        <text>[thioredoxin]-dithiol + NADP(+) = [thioredoxin]-disulfide + NADPH + H(+)</text>
        <dbReference type="Rhea" id="RHEA:20345"/>
        <dbReference type="Rhea" id="RHEA-COMP:10698"/>
        <dbReference type="Rhea" id="RHEA-COMP:10700"/>
        <dbReference type="ChEBI" id="CHEBI:15378"/>
        <dbReference type="ChEBI" id="CHEBI:29950"/>
        <dbReference type="ChEBI" id="CHEBI:50058"/>
        <dbReference type="ChEBI" id="CHEBI:57783"/>
        <dbReference type="ChEBI" id="CHEBI:58349"/>
        <dbReference type="EC" id="1.8.1.9"/>
    </reaction>
</comment>
<proteinExistence type="predicted"/>
<evidence type="ECO:0000313" key="6">
    <source>
        <dbReference type="EMBL" id="TDD71589.1"/>
    </source>
</evidence>
<evidence type="ECO:0000256" key="3">
    <source>
        <dbReference type="ARBA" id="ARBA00048132"/>
    </source>
</evidence>
<dbReference type="EMBL" id="SMLB01000005">
    <property type="protein sequence ID" value="TDD71589.1"/>
    <property type="molecule type" value="Genomic_DNA"/>
</dbReference>
<dbReference type="OrthoDB" id="109585at2"/>
<evidence type="ECO:0000259" key="5">
    <source>
        <dbReference type="Pfam" id="PF07992"/>
    </source>
</evidence>
<dbReference type="PRINTS" id="PR00469">
    <property type="entry name" value="PNDRDTASEII"/>
</dbReference>
<dbReference type="InterPro" id="IPR036188">
    <property type="entry name" value="FAD/NAD-bd_sf"/>
</dbReference>
<organism evidence="6 7">
    <name type="scientific">Jiangella aurantiaca</name>
    <dbReference type="NCBI Taxonomy" id="2530373"/>
    <lineage>
        <taxon>Bacteria</taxon>
        <taxon>Bacillati</taxon>
        <taxon>Actinomycetota</taxon>
        <taxon>Actinomycetes</taxon>
        <taxon>Jiangellales</taxon>
        <taxon>Jiangellaceae</taxon>
        <taxon>Jiangella</taxon>
    </lineage>
</organism>
<dbReference type="InterPro" id="IPR023753">
    <property type="entry name" value="FAD/NAD-binding_dom"/>
</dbReference>
<evidence type="ECO:0000256" key="4">
    <source>
        <dbReference type="SAM" id="MobiDB-lite"/>
    </source>
</evidence>
<protein>
    <submittedName>
        <fullName evidence="6">FAD-dependent oxidoreductase</fullName>
    </submittedName>
</protein>
<sequence>MTSVSRTRTGATCPLSRPLARGPAAGCHPFSPAGAWPCGRLPPLLARWRVALRPAATPSRPLARGPAAGCHRFSRRDRSQPRVWAVDSPQAAGHGHGRPRPSGGGVGVALSVQPDQRRPVLVVIEHEHDAAGQGRIADQLRRRYGGDYDVVDERSGAAGLTTLESLRDRGLQVALVLCDRPPNGAGEDDGDPADAVFGQVKQLYPEAKRALVVDWGAWADRETADAIHRLIALGKIDYYALRPWRSPDEYFHRTVTEFLLEWERSVSAAPREVTVVAPRWSPRAHELRSLLVRNGVQHQFHPSETDEGRTALAAAGLADVTAPVVLLHDGRVLVDPTNSQLADAYGVNTTLGEATDFDVIVVGAGPAGLAAAVYASSEGLRTLVVERESIGGQAGSSSLIRNYLGFARGISGAELAQRAYQQAWVFGTTFLLMRELVGLTSEDGWRVLTAADGQQARARAVVLATGVSYRRIGVPSLEAFEGAGVFYGASVSEARAMAGEPVFVVGGGNSAGQAAMHLSRYAGAVTLLVRGASLAESMSQYLIDAIDAAGIQVRLRTEVVDGGGSGRLAWVELRDRATGETHTEPATGLFVLIGAEPHTGWLPERIERDQWGYLLTGPDVMESHAARRWPLERQPLMLETCVPGVFAVGDVRRRSVKRVASAVGEGSVVIQQVHQVLAATEPGRTRP</sequence>
<dbReference type="SUPFAM" id="SSF51905">
    <property type="entry name" value="FAD/NAD(P)-binding domain"/>
    <property type="match status" value="1"/>
</dbReference>
<feature type="region of interest" description="Disordered" evidence="4">
    <location>
        <begin position="58"/>
        <end position="105"/>
    </location>
</feature>
<evidence type="ECO:0000256" key="2">
    <source>
        <dbReference type="ARBA" id="ARBA00023002"/>
    </source>
</evidence>
<dbReference type="PRINTS" id="PR00368">
    <property type="entry name" value="FADPNR"/>
</dbReference>
<evidence type="ECO:0000256" key="1">
    <source>
        <dbReference type="ARBA" id="ARBA00022630"/>
    </source>
</evidence>
<dbReference type="AlphaFoldDB" id="A0A4R5AJK0"/>